<sequence length="124" mass="13044">MGTWCRRSRATAWDRTPSGSSAECQVAPVPGSSADNALGRASVGKCAECALGRRLTSRAAGEKAAPKNEVGDGLGTIRLFYSRHCGTNWAEVRVSRRGSGEITVFTGSKRHYRPGSGTTPKACG</sequence>
<comment type="caution">
    <text evidence="1">The sequence shown here is derived from an EMBL/GenBank/DDBJ whole genome shotgun (WGS) entry which is preliminary data.</text>
</comment>
<protein>
    <recommendedName>
        <fullName evidence="3">DUF2690 domain-containing protein</fullName>
    </recommendedName>
</protein>
<organism evidence="1 2">
    <name type="scientific">Nonomuraea glycinis</name>
    <dbReference type="NCBI Taxonomy" id="2047744"/>
    <lineage>
        <taxon>Bacteria</taxon>
        <taxon>Bacillati</taxon>
        <taxon>Actinomycetota</taxon>
        <taxon>Actinomycetes</taxon>
        <taxon>Streptosporangiales</taxon>
        <taxon>Streptosporangiaceae</taxon>
        <taxon>Nonomuraea</taxon>
    </lineage>
</organism>
<dbReference type="Proteomes" id="UP000660745">
    <property type="component" value="Unassembled WGS sequence"/>
</dbReference>
<accession>A0A918EBD9</accession>
<dbReference type="AlphaFoldDB" id="A0A918EBD9"/>
<reference evidence="1" key="1">
    <citation type="journal article" date="2014" name="Int. J. Syst. Evol. Microbiol.">
        <title>Complete genome sequence of Corynebacterium casei LMG S-19264T (=DSM 44701T), isolated from a smear-ripened cheese.</title>
        <authorList>
            <consortium name="US DOE Joint Genome Institute (JGI-PGF)"/>
            <person name="Walter F."/>
            <person name="Albersmeier A."/>
            <person name="Kalinowski J."/>
            <person name="Ruckert C."/>
        </authorList>
    </citation>
    <scope>NUCLEOTIDE SEQUENCE</scope>
    <source>
        <strain evidence="1">CGMCC 4.7430</strain>
    </source>
</reference>
<keyword evidence="2" id="KW-1185">Reference proteome</keyword>
<gene>
    <name evidence="1" type="ORF">GCM10012278_88830</name>
</gene>
<evidence type="ECO:0000313" key="1">
    <source>
        <dbReference type="EMBL" id="GGP18046.1"/>
    </source>
</evidence>
<proteinExistence type="predicted"/>
<evidence type="ECO:0008006" key="3">
    <source>
        <dbReference type="Google" id="ProtNLM"/>
    </source>
</evidence>
<reference evidence="1" key="2">
    <citation type="submission" date="2020-09" db="EMBL/GenBank/DDBJ databases">
        <authorList>
            <person name="Sun Q."/>
            <person name="Zhou Y."/>
        </authorList>
    </citation>
    <scope>NUCLEOTIDE SEQUENCE</scope>
    <source>
        <strain evidence="1">CGMCC 4.7430</strain>
    </source>
</reference>
<dbReference type="EMBL" id="BMNK01000027">
    <property type="protein sequence ID" value="GGP18046.1"/>
    <property type="molecule type" value="Genomic_DNA"/>
</dbReference>
<name>A0A918EBD9_9ACTN</name>
<evidence type="ECO:0000313" key="2">
    <source>
        <dbReference type="Proteomes" id="UP000660745"/>
    </source>
</evidence>